<dbReference type="STRING" id="85643.Tmz1t_2821"/>
<dbReference type="Gene3D" id="3.30.310.70">
    <property type="entry name" value="TT1751-like domain"/>
    <property type="match status" value="1"/>
</dbReference>
<evidence type="ECO:0008006" key="4">
    <source>
        <dbReference type="Google" id="ProtNLM"/>
    </source>
</evidence>
<dbReference type="RefSeq" id="WP_012585683.1">
    <property type="nucleotide sequence ID" value="NC_011662.2"/>
</dbReference>
<dbReference type="Proteomes" id="UP000002186">
    <property type="component" value="Chromosome"/>
</dbReference>
<keyword evidence="1" id="KW-0732">Signal</keyword>
<reference evidence="3" key="1">
    <citation type="submission" date="2009-05" db="EMBL/GenBank/DDBJ databases">
        <title>Complete sequence of chromosome of Thauera sp. MZ1T.</title>
        <authorList>
            <consortium name="US DOE Joint Genome Institute"/>
            <person name="Lucas S."/>
            <person name="Copeland A."/>
            <person name="Lapidus A."/>
            <person name="Glavina del Rio T."/>
            <person name="Dalin E."/>
            <person name="Tice H."/>
            <person name="Bruce D."/>
            <person name="Goodwin L."/>
            <person name="Pitluck S."/>
            <person name="Sims D."/>
            <person name="Brettin T."/>
            <person name="Detter J.C."/>
            <person name="Han C."/>
            <person name="Larimer F."/>
            <person name="Land M."/>
            <person name="Hauser L."/>
            <person name="Kyrpides N."/>
            <person name="Mikhailova N."/>
            <person name="Sayler G.S."/>
        </authorList>
    </citation>
    <scope>NUCLEOTIDE SEQUENCE [LARGE SCALE GENOMIC DNA]</scope>
    <source>
        <strain evidence="3">MZ1T</strain>
    </source>
</reference>
<evidence type="ECO:0000256" key="1">
    <source>
        <dbReference type="SAM" id="SignalP"/>
    </source>
</evidence>
<evidence type="ECO:0000313" key="3">
    <source>
        <dbReference type="Proteomes" id="UP000002186"/>
    </source>
</evidence>
<feature type="signal peptide" evidence="1">
    <location>
        <begin position="1"/>
        <end position="30"/>
    </location>
</feature>
<dbReference type="HOGENOM" id="CLU_126572_1_0_4"/>
<dbReference type="eggNOG" id="COG3439">
    <property type="taxonomic scope" value="Bacteria"/>
</dbReference>
<dbReference type="AlphaFoldDB" id="C4KAJ4"/>
<dbReference type="SUPFAM" id="SSF103247">
    <property type="entry name" value="TT1751-like"/>
    <property type="match status" value="1"/>
</dbReference>
<dbReference type="InterPro" id="IPR035923">
    <property type="entry name" value="TT1751-like_sf"/>
</dbReference>
<sequence>MPRRLLRALRLAAICCALALAAATSSSALAEGIVVEHFPGVPFADLREALADAITDEGLSAPVVSRFGAMLERTAPDLGHDPALYGDAEVLSFCSAGVAARLVAEAREHIALCPLSIAVYSLPHTPRDATLAWRPPTLDSPGGDAVRALMARIVSGAARLVGRR</sequence>
<accession>C4KAJ4</accession>
<reference evidence="2 3" key="2">
    <citation type="journal article" date="2012" name="Stand. Genomic Sci.">
        <title>Complete genome sequence of Thauera aminoaromatica strain MZ1T.</title>
        <authorList>
            <person name="Jiang K."/>
            <person name="Sanseverino J."/>
            <person name="Chauhan A."/>
            <person name="Lucas S."/>
            <person name="Copeland A."/>
            <person name="Lapidus A."/>
            <person name="Del Rio T.G."/>
            <person name="Dalin E."/>
            <person name="Tice H."/>
            <person name="Bruce D."/>
            <person name="Goodwin L."/>
            <person name="Pitluck S."/>
            <person name="Sims D."/>
            <person name="Brettin T."/>
            <person name="Detter J.C."/>
            <person name="Han C."/>
            <person name="Chang Y.J."/>
            <person name="Larimer F."/>
            <person name="Land M."/>
            <person name="Hauser L."/>
            <person name="Kyrpides N.C."/>
            <person name="Mikhailova N."/>
            <person name="Moser S."/>
            <person name="Jegier P."/>
            <person name="Close D."/>
            <person name="Debruyn J.M."/>
            <person name="Wang Y."/>
            <person name="Layton A.C."/>
            <person name="Allen M.S."/>
            <person name="Sayler G.S."/>
        </authorList>
    </citation>
    <scope>NUCLEOTIDE SEQUENCE [LARGE SCALE GENOMIC DNA]</scope>
    <source>
        <strain evidence="2 3">MZ1T</strain>
    </source>
</reference>
<protein>
    <recommendedName>
        <fullName evidence="4">DUF302 domain-containing protein</fullName>
    </recommendedName>
</protein>
<feature type="chain" id="PRO_5002938146" description="DUF302 domain-containing protein" evidence="1">
    <location>
        <begin position="31"/>
        <end position="164"/>
    </location>
</feature>
<gene>
    <name evidence="2" type="ordered locus">Tmz1t_2821</name>
</gene>
<proteinExistence type="predicted"/>
<name>C4KAJ4_THASP</name>
<evidence type="ECO:0000313" key="2">
    <source>
        <dbReference type="EMBL" id="ACR01420.1"/>
    </source>
</evidence>
<keyword evidence="3" id="KW-1185">Reference proteome</keyword>
<dbReference type="EMBL" id="CP001281">
    <property type="protein sequence ID" value="ACR01420.1"/>
    <property type="molecule type" value="Genomic_DNA"/>
</dbReference>
<dbReference type="KEGG" id="tmz:Tmz1t_2821"/>
<organism evidence="2 3">
    <name type="scientific">Thauera aminoaromatica</name>
    <dbReference type="NCBI Taxonomy" id="164330"/>
    <lineage>
        <taxon>Bacteria</taxon>
        <taxon>Pseudomonadati</taxon>
        <taxon>Pseudomonadota</taxon>
        <taxon>Betaproteobacteria</taxon>
        <taxon>Rhodocyclales</taxon>
        <taxon>Zoogloeaceae</taxon>
        <taxon>Thauera</taxon>
    </lineage>
</organism>